<reference evidence="6 7" key="1">
    <citation type="submission" date="2018-10" db="EMBL/GenBank/DDBJ databases">
        <title>Isolation from cow dung.</title>
        <authorList>
            <person name="Ling L."/>
        </authorList>
    </citation>
    <scope>NUCLEOTIDE SEQUENCE [LARGE SCALE GENOMIC DNA]</scope>
    <source>
        <strain evidence="6 7">NEAU-LL90</strain>
    </source>
</reference>
<dbReference type="Proteomes" id="UP000279275">
    <property type="component" value="Unassembled WGS sequence"/>
</dbReference>
<accession>A0A3M2LDT4</accession>
<sequence>MAMTLRLDDEDDRRLAAAAEREGRSKQDLAQDAIKRYLDRADSIRAMVEANMERHADLMDRLA</sequence>
<dbReference type="EMBL" id="RFFH01000004">
    <property type="protein sequence ID" value="RMI32858.1"/>
    <property type="molecule type" value="Genomic_DNA"/>
</dbReference>
<dbReference type="SUPFAM" id="SSF47598">
    <property type="entry name" value="Ribbon-helix-helix"/>
    <property type="match status" value="1"/>
</dbReference>
<protein>
    <recommendedName>
        <fullName evidence="3">Relaxosome protein TraY</fullName>
    </recommendedName>
</protein>
<comment type="subcellular location">
    <subcellularLocation>
        <location evidence="1">Cytoplasm</location>
    </subcellularLocation>
</comment>
<keyword evidence="7" id="KW-1185">Reference proteome</keyword>
<evidence type="ECO:0000256" key="3">
    <source>
        <dbReference type="ARBA" id="ARBA00020541"/>
    </source>
</evidence>
<evidence type="ECO:0000256" key="1">
    <source>
        <dbReference type="ARBA" id="ARBA00004496"/>
    </source>
</evidence>
<dbReference type="InterPro" id="IPR008876">
    <property type="entry name" value="TraY"/>
</dbReference>
<name>A0A3M2LDT4_9NOCA</name>
<dbReference type="InterPro" id="IPR010985">
    <property type="entry name" value="Ribbon_hlx_hlx"/>
</dbReference>
<evidence type="ECO:0000256" key="5">
    <source>
        <dbReference type="ARBA" id="ARBA00023125"/>
    </source>
</evidence>
<evidence type="ECO:0000256" key="2">
    <source>
        <dbReference type="ARBA" id="ARBA00007183"/>
    </source>
</evidence>
<keyword evidence="5" id="KW-0238">DNA-binding</keyword>
<evidence type="ECO:0000313" key="7">
    <source>
        <dbReference type="Proteomes" id="UP000279275"/>
    </source>
</evidence>
<keyword evidence="4" id="KW-0963">Cytoplasm</keyword>
<evidence type="ECO:0000256" key="4">
    <source>
        <dbReference type="ARBA" id="ARBA00022490"/>
    </source>
</evidence>
<evidence type="ECO:0000313" key="6">
    <source>
        <dbReference type="EMBL" id="RMI32858.1"/>
    </source>
</evidence>
<dbReference type="AlphaFoldDB" id="A0A3M2LDT4"/>
<gene>
    <name evidence="6" type="ORF">EBN03_13125</name>
</gene>
<organism evidence="6 7">
    <name type="scientific">Nocardia stercoris</name>
    <dbReference type="NCBI Taxonomy" id="2483361"/>
    <lineage>
        <taxon>Bacteria</taxon>
        <taxon>Bacillati</taxon>
        <taxon>Actinomycetota</taxon>
        <taxon>Actinomycetes</taxon>
        <taxon>Mycobacteriales</taxon>
        <taxon>Nocardiaceae</taxon>
        <taxon>Nocardia</taxon>
    </lineage>
</organism>
<proteinExistence type="inferred from homology"/>
<dbReference type="Pfam" id="PF05509">
    <property type="entry name" value="TraY"/>
    <property type="match status" value="1"/>
</dbReference>
<dbReference type="RefSeq" id="WP_122188243.1">
    <property type="nucleotide sequence ID" value="NZ_RFFH01000004.1"/>
</dbReference>
<comment type="caution">
    <text evidence="6">The sequence shown here is derived from an EMBL/GenBank/DDBJ whole genome shotgun (WGS) entry which is preliminary data.</text>
</comment>
<dbReference type="GO" id="GO:0006355">
    <property type="term" value="P:regulation of DNA-templated transcription"/>
    <property type="evidence" value="ECO:0007669"/>
    <property type="project" value="InterPro"/>
</dbReference>
<comment type="similarity">
    <text evidence="2">Belongs to the TraY family.</text>
</comment>